<sequence>MTYPQHDSADEGIPSKSELKRQMDALQDLGRALTELPRDKLKKFDLPEQLLTAVLEHQRIPSFGAKKRQEQYIGKLMRSIDPEPIRQQLAIMRGDSAEHAAWLHQLERWRDKLMADDKTLGAFVAEHPDADVQQLRTMIRNARKELAEQKPPKAYRQLFQTLKEFLPEPGTTAARDARQDDSDEA</sequence>
<evidence type="ECO:0000256" key="2">
    <source>
        <dbReference type="ARBA" id="ARBA00022517"/>
    </source>
</evidence>
<feature type="region of interest" description="Disordered" evidence="6">
    <location>
        <begin position="166"/>
        <end position="185"/>
    </location>
</feature>
<evidence type="ECO:0000256" key="6">
    <source>
        <dbReference type="SAM" id="MobiDB-lite"/>
    </source>
</evidence>
<keyword evidence="2 5" id="KW-0690">Ribosome biogenesis</keyword>
<dbReference type="PANTHER" id="PTHR38101">
    <property type="entry name" value="UPF0307 PROTEIN YJGA"/>
    <property type="match status" value="1"/>
</dbReference>
<dbReference type="GO" id="GO:0005829">
    <property type="term" value="C:cytosol"/>
    <property type="evidence" value="ECO:0007669"/>
    <property type="project" value="TreeGrafter"/>
</dbReference>
<evidence type="ECO:0000256" key="3">
    <source>
        <dbReference type="ARBA" id="ARBA00022730"/>
    </source>
</evidence>
<comment type="function">
    <text evidence="5">Member of a network of 50S ribosomal subunit biogenesis factors which assembles along the 30S-50S interface, preventing incorrect 23S rRNA structures from forming. Promotes peptidyl transferase center (PTC) maturation.</text>
</comment>
<keyword evidence="1 5" id="KW-0963">Cytoplasm</keyword>
<reference evidence="7 8" key="1">
    <citation type="submission" date="2019-04" db="EMBL/GenBank/DDBJ databases">
        <title>Crenobacter sp. nov.</title>
        <authorList>
            <person name="Shi S."/>
        </authorList>
    </citation>
    <scope>NUCLEOTIDE SEQUENCE [LARGE SCALE GENOMIC DNA]</scope>
    <source>
        <strain evidence="7 8">GY 70310</strain>
    </source>
</reference>
<dbReference type="Gene3D" id="1.10.60.30">
    <property type="entry name" value="PSPTO4464-like domains"/>
    <property type="match status" value="2"/>
</dbReference>
<dbReference type="EMBL" id="STGJ01000008">
    <property type="protein sequence ID" value="TIC83131.1"/>
    <property type="molecule type" value="Genomic_DNA"/>
</dbReference>
<evidence type="ECO:0000256" key="5">
    <source>
        <dbReference type="HAMAP-Rule" id="MF_00765"/>
    </source>
</evidence>
<keyword evidence="4 5" id="KW-0694">RNA-binding</keyword>
<protein>
    <recommendedName>
        <fullName evidence="5">Dual-action ribosomal maturation protein DarP</fullName>
    </recommendedName>
    <alternativeName>
        <fullName evidence="5">Large ribosomal subunit assembly factor DarP</fullName>
    </alternativeName>
</protein>
<accession>A0A4T0UWB4</accession>
<dbReference type="RefSeq" id="WP_136553007.1">
    <property type="nucleotide sequence ID" value="NZ_STGJ01000008.1"/>
</dbReference>
<evidence type="ECO:0000313" key="8">
    <source>
        <dbReference type="Proteomes" id="UP000308891"/>
    </source>
</evidence>
<dbReference type="SUPFAM" id="SSF158710">
    <property type="entry name" value="PSPTO4464-like"/>
    <property type="match status" value="1"/>
</dbReference>
<organism evidence="7 8">
    <name type="scientific">Crenobacter intestini</name>
    <dbReference type="NCBI Taxonomy" id="2563443"/>
    <lineage>
        <taxon>Bacteria</taxon>
        <taxon>Pseudomonadati</taxon>
        <taxon>Pseudomonadota</taxon>
        <taxon>Betaproteobacteria</taxon>
        <taxon>Neisseriales</taxon>
        <taxon>Neisseriaceae</taxon>
        <taxon>Crenobacter</taxon>
    </lineage>
</organism>
<comment type="caution">
    <text evidence="7">The sequence shown here is derived from an EMBL/GenBank/DDBJ whole genome shotgun (WGS) entry which is preliminary data.</text>
</comment>
<dbReference type="PANTHER" id="PTHR38101:SF1">
    <property type="entry name" value="UPF0307 PROTEIN YJGA"/>
    <property type="match status" value="1"/>
</dbReference>
<proteinExistence type="inferred from homology"/>
<comment type="subcellular location">
    <subcellularLocation>
        <location evidence="5">Cytoplasm</location>
    </subcellularLocation>
    <text evidence="5">Associates with late stage pre-50S ribosomal subunits.</text>
</comment>
<dbReference type="GO" id="GO:1902626">
    <property type="term" value="P:assembly of large subunit precursor of preribosome"/>
    <property type="evidence" value="ECO:0007669"/>
    <property type="project" value="UniProtKB-UniRule"/>
</dbReference>
<dbReference type="InterPro" id="IPR023153">
    <property type="entry name" value="DarP_sf"/>
</dbReference>
<dbReference type="GO" id="GO:0043022">
    <property type="term" value="F:ribosome binding"/>
    <property type="evidence" value="ECO:0007669"/>
    <property type="project" value="UniProtKB-UniRule"/>
</dbReference>
<comment type="similarity">
    <text evidence="5">Belongs to the DarP family.</text>
</comment>
<dbReference type="PIRSF" id="PIRSF016183">
    <property type="entry name" value="UCP016183"/>
    <property type="match status" value="1"/>
</dbReference>
<dbReference type="Pfam" id="PF04751">
    <property type="entry name" value="DarP"/>
    <property type="match status" value="1"/>
</dbReference>
<name>A0A4T0UWB4_9NEIS</name>
<evidence type="ECO:0000256" key="1">
    <source>
        <dbReference type="ARBA" id="ARBA00022490"/>
    </source>
</evidence>
<dbReference type="OrthoDB" id="5293604at2"/>
<evidence type="ECO:0000256" key="4">
    <source>
        <dbReference type="ARBA" id="ARBA00022884"/>
    </source>
</evidence>
<keyword evidence="3 5" id="KW-0699">rRNA-binding</keyword>
<dbReference type="AlphaFoldDB" id="A0A4T0UWB4"/>
<dbReference type="CDD" id="cd16331">
    <property type="entry name" value="YjgA-like"/>
    <property type="match status" value="1"/>
</dbReference>
<evidence type="ECO:0000313" key="7">
    <source>
        <dbReference type="EMBL" id="TIC83131.1"/>
    </source>
</evidence>
<dbReference type="Proteomes" id="UP000308891">
    <property type="component" value="Unassembled WGS sequence"/>
</dbReference>
<dbReference type="HAMAP" id="MF_00765">
    <property type="entry name" value="DarP"/>
    <property type="match status" value="1"/>
</dbReference>
<gene>
    <name evidence="5" type="primary">darP</name>
    <name evidence="7" type="ORF">E5K04_08540</name>
</gene>
<dbReference type="InterPro" id="IPR006839">
    <property type="entry name" value="DarP"/>
</dbReference>
<keyword evidence="8" id="KW-1185">Reference proteome</keyword>
<dbReference type="GO" id="GO:0019843">
    <property type="term" value="F:rRNA binding"/>
    <property type="evidence" value="ECO:0007669"/>
    <property type="project" value="UniProtKB-UniRule"/>
</dbReference>
<dbReference type="NCBIfam" id="NF003593">
    <property type="entry name" value="PRK05255.1-1"/>
    <property type="match status" value="1"/>
</dbReference>
<feature type="compositionally biased region" description="Basic and acidic residues" evidence="6">
    <location>
        <begin position="175"/>
        <end position="185"/>
    </location>
</feature>